<evidence type="ECO:0008006" key="3">
    <source>
        <dbReference type="Google" id="ProtNLM"/>
    </source>
</evidence>
<keyword evidence="2" id="KW-1185">Reference proteome</keyword>
<dbReference type="RefSeq" id="WP_151693939.1">
    <property type="nucleotide sequence ID" value="NZ_BMGX01000001.1"/>
</dbReference>
<evidence type="ECO:0000313" key="2">
    <source>
        <dbReference type="Proteomes" id="UP000484164"/>
    </source>
</evidence>
<name>A0A6L3ZGD3_9FLAO</name>
<accession>A0A6L3ZGD3</accession>
<dbReference type="AlphaFoldDB" id="A0A6L3ZGD3"/>
<organism evidence="1 2">
    <name type="scientific">Phaeocystidibacter marisrubri</name>
    <dbReference type="NCBI Taxonomy" id="1577780"/>
    <lineage>
        <taxon>Bacteria</taxon>
        <taxon>Pseudomonadati</taxon>
        <taxon>Bacteroidota</taxon>
        <taxon>Flavobacteriia</taxon>
        <taxon>Flavobacteriales</taxon>
        <taxon>Phaeocystidibacteraceae</taxon>
        <taxon>Phaeocystidibacter</taxon>
    </lineage>
</organism>
<protein>
    <recommendedName>
        <fullName evidence="3">Carboxypeptidase regulatory-like domain-containing protein</fullName>
    </recommendedName>
</protein>
<proteinExistence type="predicted"/>
<dbReference type="OrthoDB" id="9849172at2"/>
<reference evidence="1 2" key="1">
    <citation type="submission" date="2019-10" db="EMBL/GenBank/DDBJ databases">
        <title>Genome sequence of Phaeocystidibacter marisrubri JCM30614 (type strain).</title>
        <authorList>
            <person name="Bowman J.P."/>
        </authorList>
    </citation>
    <scope>NUCLEOTIDE SEQUENCE [LARGE SCALE GENOMIC DNA]</scope>
    <source>
        <strain evidence="1 2">JCM 30614</strain>
    </source>
</reference>
<evidence type="ECO:0000313" key="1">
    <source>
        <dbReference type="EMBL" id="KAB2816512.1"/>
    </source>
</evidence>
<comment type="caution">
    <text evidence="1">The sequence shown here is derived from an EMBL/GenBank/DDBJ whole genome shotgun (WGS) entry which is preliminary data.</text>
</comment>
<dbReference type="Proteomes" id="UP000484164">
    <property type="component" value="Unassembled WGS sequence"/>
</dbReference>
<dbReference type="PROSITE" id="PS51257">
    <property type="entry name" value="PROKAR_LIPOPROTEIN"/>
    <property type="match status" value="1"/>
</dbReference>
<gene>
    <name evidence="1" type="ORF">F8C82_12590</name>
</gene>
<sequence>MRKLLTVLFLGSMALLSGCNRSEGNPEGTAIVYVVNSEGEPIQNALVQFISPDNSPNGIEVYKYTDIDGSAFVKWNYDIFVDVTATKGGFKGCNAIHIVPGETTTGNVIIKPFGSNSNGCP</sequence>
<dbReference type="EMBL" id="WBVQ01000002">
    <property type="protein sequence ID" value="KAB2816512.1"/>
    <property type="molecule type" value="Genomic_DNA"/>
</dbReference>